<evidence type="ECO:0000256" key="1">
    <source>
        <dbReference type="SAM" id="MobiDB-lite"/>
    </source>
</evidence>
<evidence type="ECO:0000313" key="2">
    <source>
        <dbReference type="EMBL" id="KAF4120771.1"/>
    </source>
</evidence>
<dbReference type="GeneID" id="55969005"/>
<feature type="compositionally biased region" description="Pro residues" evidence="1">
    <location>
        <begin position="505"/>
        <end position="516"/>
    </location>
</feature>
<feature type="compositionally biased region" description="Polar residues" evidence="1">
    <location>
        <begin position="457"/>
        <end position="468"/>
    </location>
</feature>
<dbReference type="Proteomes" id="UP000749293">
    <property type="component" value="Unassembled WGS sequence"/>
</dbReference>
<accession>A0A9P4YPJ8</accession>
<proteinExistence type="predicted"/>
<protein>
    <recommendedName>
        <fullName evidence="4">WW domain-containing protein</fullName>
    </recommendedName>
</protein>
<evidence type="ECO:0008006" key="4">
    <source>
        <dbReference type="Google" id="ProtNLM"/>
    </source>
</evidence>
<keyword evidence="3" id="KW-1185">Reference proteome</keyword>
<dbReference type="OrthoDB" id="3439539at2759"/>
<feature type="compositionally biased region" description="Polar residues" evidence="1">
    <location>
        <begin position="362"/>
        <end position="381"/>
    </location>
</feature>
<feature type="region of interest" description="Disordered" evidence="1">
    <location>
        <begin position="170"/>
        <end position="209"/>
    </location>
</feature>
<comment type="caution">
    <text evidence="2">The sequence shown here is derived from an EMBL/GenBank/DDBJ whole genome shotgun (WGS) entry which is preliminary data.</text>
</comment>
<dbReference type="EMBL" id="JAANYQ010000015">
    <property type="protein sequence ID" value="KAF4120771.1"/>
    <property type="molecule type" value="Genomic_DNA"/>
</dbReference>
<dbReference type="AlphaFoldDB" id="A0A9P4YPJ8"/>
<feature type="region of interest" description="Disordered" evidence="1">
    <location>
        <begin position="452"/>
        <end position="562"/>
    </location>
</feature>
<gene>
    <name evidence="2" type="ORF">GMORB2_2775</name>
</gene>
<dbReference type="RefSeq" id="XP_035319423.1">
    <property type="nucleotide sequence ID" value="XM_035464753.1"/>
</dbReference>
<feature type="region of interest" description="Disordered" evidence="1">
    <location>
        <begin position="27"/>
        <end position="88"/>
    </location>
</feature>
<sequence>MSSLLPPGWDIDYDGARWVYTHQPTGSAQYHFPREGDEFPEFPDVTGPTPEERLESQRLSRRQAPSCPSGSGGGGGRHQHRDADVADRWRPRMSATVATPVGDNLLPVGGNRNGYEYDDDVRLAREATEVMSPGSLLYLGPGLSYRRFSTSTLVDDGSEDPDLASWKACEKESPQMAPRSENTLSLAPVEGTRTEDRTHVPRPSSVPAASMLPHVHAPVELSGCSPESVGLVAEMPAHDVSCRADAAESSSSTDEGATRRRGSSAVSLPHGSDGTDEAPTPSPDCVTPPLRPRRQSNLRHTVTYPDEQSSYSPIELPVDAAHRVHETPSCWRDVGAEALSRIEKHADHAPAAPPRSLPIRALQQTASSPTPRTQSPAISMVSSSSGGGTLGGPPPSPPTPSLSQVAFFPFPERPRPVTAAPVLVSSGTFLGHPSLVSRDALGTNSVAVGREPGVLYTGSSRPQAQSLEKQLPSLPPSVTGAPIPSSLAPGVCAPRRQPARLTPYPDTPYPDTPVPYMPESLVSPPSSNVDHGFHLPSRQKQDKQKQVHQYLWGKHGSGWRRS</sequence>
<reference evidence="2" key="1">
    <citation type="submission" date="2020-03" db="EMBL/GenBank/DDBJ databases">
        <title>Site-based positive gene gene selection in Geosmithia morbida across the United States reveals a broad range of putative effectors and factors for local host and environmental adapation.</title>
        <authorList>
            <person name="Onufrak A."/>
            <person name="Murdoch R.W."/>
            <person name="Gazis R."/>
            <person name="Huff M."/>
            <person name="Staton M."/>
            <person name="Klingeman W."/>
            <person name="Hadziabdic D."/>
        </authorList>
    </citation>
    <scope>NUCLEOTIDE SEQUENCE</scope>
    <source>
        <strain evidence="2">1262</strain>
    </source>
</reference>
<organism evidence="2 3">
    <name type="scientific">Geosmithia morbida</name>
    <dbReference type="NCBI Taxonomy" id="1094350"/>
    <lineage>
        <taxon>Eukaryota</taxon>
        <taxon>Fungi</taxon>
        <taxon>Dikarya</taxon>
        <taxon>Ascomycota</taxon>
        <taxon>Pezizomycotina</taxon>
        <taxon>Sordariomycetes</taxon>
        <taxon>Hypocreomycetidae</taxon>
        <taxon>Hypocreales</taxon>
        <taxon>Bionectriaceae</taxon>
        <taxon>Geosmithia</taxon>
    </lineage>
</organism>
<evidence type="ECO:0000313" key="3">
    <source>
        <dbReference type="Proteomes" id="UP000749293"/>
    </source>
</evidence>
<name>A0A9P4YPJ8_9HYPO</name>
<feature type="region of interest" description="Disordered" evidence="1">
    <location>
        <begin position="342"/>
        <end position="406"/>
    </location>
</feature>
<feature type="region of interest" description="Disordered" evidence="1">
    <location>
        <begin position="242"/>
        <end position="312"/>
    </location>
</feature>